<dbReference type="AlphaFoldDB" id="A0AAV7KWE0"/>
<organism evidence="1 2">
    <name type="scientific">Pleurodeles waltl</name>
    <name type="common">Iberian ribbed newt</name>
    <dbReference type="NCBI Taxonomy" id="8319"/>
    <lineage>
        <taxon>Eukaryota</taxon>
        <taxon>Metazoa</taxon>
        <taxon>Chordata</taxon>
        <taxon>Craniata</taxon>
        <taxon>Vertebrata</taxon>
        <taxon>Euteleostomi</taxon>
        <taxon>Amphibia</taxon>
        <taxon>Batrachia</taxon>
        <taxon>Caudata</taxon>
        <taxon>Salamandroidea</taxon>
        <taxon>Salamandridae</taxon>
        <taxon>Pleurodelinae</taxon>
        <taxon>Pleurodeles</taxon>
    </lineage>
</organism>
<evidence type="ECO:0000313" key="2">
    <source>
        <dbReference type="Proteomes" id="UP001066276"/>
    </source>
</evidence>
<dbReference type="EMBL" id="JANPWB010000016">
    <property type="protein sequence ID" value="KAJ1082604.1"/>
    <property type="molecule type" value="Genomic_DNA"/>
</dbReference>
<evidence type="ECO:0000313" key="1">
    <source>
        <dbReference type="EMBL" id="KAJ1082604.1"/>
    </source>
</evidence>
<accession>A0AAV7KWE0</accession>
<keyword evidence="2" id="KW-1185">Reference proteome</keyword>
<sequence>MPRARWRATHRVSRPASFSFRKLCAVTTTEEHPLPSPSNMVNATQSAIMDLILQEISAEGRKLEGMDSAMASLMAKTKSMRLDIAGFQTQVTGLDQQVTSVETHIASWVDRDQELLYLSSRVIDLDDRSHRNNVRFLGFLENIQGADRHSYLR</sequence>
<comment type="caution">
    <text evidence="1">The sequence shown here is derived from an EMBL/GenBank/DDBJ whole genome shotgun (WGS) entry which is preliminary data.</text>
</comment>
<gene>
    <name evidence="1" type="ORF">NDU88_002769</name>
</gene>
<dbReference type="Proteomes" id="UP001066276">
    <property type="component" value="Chromosome 12"/>
</dbReference>
<proteinExistence type="predicted"/>
<protein>
    <submittedName>
        <fullName evidence="1">Uncharacterized protein</fullName>
    </submittedName>
</protein>
<reference evidence="1" key="1">
    <citation type="journal article" date="2022" name="bioRxiv">
        <title>Sequencing and chromosome-scale assembly of the giantPleurodeles waltlgenome.</title>
        <authorList>
            <person name="Brown T."/>
            <person name="Elewa A."/>
            <person name="Iarovenko S."/>
            <person name="Subramanian E."/>
            <person name="Araus A.J."/>
            <person name="Petzold A."/>
            <person name="Susuki M."/>
            <person name="Suzuki K.-i.T."/>
            <person name="Hayashi T."/>
            <person name="Toyoda A."/>
            <person name="Oliveira C."/>
            <person name="Osipova E."/>
            <person name="Leigh N.D."/>
            <person name="Simon A."/>
            <person name="Yun M.H."/>
        </authorList>
    </citation>
    <scope>NUCLEOTIDE SEQUENCE</scope>
    <source>
        <strain evidence="1">20211129_DDA</strain>
        <tissue evidence="1">Liver</tissue>
    </source>
</reference>
<name>A0AAV7KWE0_PLEWA</name>